<dbReference type="Gene3D" id="1.10.260.40">
    <property type="entry name" value="lambda repressor-like DNA-binding domains"/>
    <property type="match status" value="1"/>
</dbReference>
<accession>A0ABV7IQG6</accession>
<dbReference type="SUPFAM" id="SSF47413">
    <property type="entry name" value="lambda repressor-like DNA-binding domains"/>
    <property type="match status" value="1"/>
</dbReference>
<dbReference type="RefSeq" id="WP_379509898.1">
    <property type="nucleotide sequence ID" value="NZ_JBHRTQ010000007.1"/>
</dbReference>
<dbReference type="PROSITE" id="PS50943">
    <property type="entry name" value="HTH_CROC1"/>
    <property type="match status" value="1"/>
</dbReference>
<dbReference type="InterPro" id="IPR001387">
    <property type="entry name" value="Cro/C1-type_HTH"/>
</dbReference>
<dbReference type="Pfam" id="PF01381">
    <property type="entry name" value="HTH_3"/>
    <property type="match status" value="1"/>
</dbReference>
<dbReference type="SMART" id="SM00530">
    <property type="entry name" value="HTH_XRE"/>
    <property type="match status" value="1"/>
</dbReference>
<keyword evidence="3" id="KW-1185">Reference proteome</keyword>
<feature type="domain" description="HTH cro/C1-type" evidence="1">
    <location>
        <begin position="5"/>
        <end position="61"/>
    </location>
</feature>
<dbReference type="CDD" id="cd00093">
    <property type="entry name" value="HTH_XRE"/>
    <property type="match status" value="1"/>
</dbReference>
<dbReference type="EMBL" id="JBHRTQ010000007">
    <property type="protein sequence ID" value="MFC3174549.1"/>
    <property type="molecule type" value="Genomic_DNA"/>
</dbReference>
<gene>
    <name evidence="2" type="ORF">ACFOD9_09810</name>
</gene>
<name>A0ABV7IQG6_9SPHN</name>
<comment type="caution">
    <text evidence="2">The sequence shown here is derived from an EMBL/GenBank/DDBJ whole genome shotgun (WGS) entry which is preliminary data.</text>
</comment>
<reference evidence="3" key="1">
    <citation type="journal article" date="2019" name="Int. J. Syst. Evol. Microbiol.">
        <title>The Global Catalogue of Microorganisms (GCM) 10K type strain sequencing project: providing services to taxonomists for standard genome sequencing and annotation.</title>
        <authorList>
            <consortium name="The Broad Institute Genomics Platform"/>
            <consortium name="The Broad Institute Genome Sequencing Center for Infectious Disease"/>
            <person name="Wu L."/>
            <person name="Ma J."/>
        </authorList>
    </citation>
    <scope>NUCLEOTIDE SEQUENCE [LARGE SCALE GENOMIC DNA]</scope>
    <source>
        <strain evidence="3">KCTC 42984</strain>
    </source>
</reference>
<protein>
    <submittedName>
        <fullName evidence="2">Helix-turn-helix domain-containing protein</fullName>
    </submittedName>
</protein>
<organism evidence="2 3">
    <name type="scientific">Novosphingobium bradum</name>
    <dbReference type="NCBI Taxonomy" id="1737444"/>
    <lineage>
        <taxon>Bacteria</taxon>
        <taxon>Pseudomonadati</taxon>
        <taxon>Pseudomonadota</taxon>
        <taxon>Alphaproteobacteria</taxon>
        <taxon>Sphingomonadales</taxon>
        <taxon>Sphingomonadaceae</taxon>
        <taxon>Novosphingobium</taxon>
    </lineage>
</organism>
<evidence type="ECO:0000313" key="3">
    <source>
        <dbReference type="Proteomes" id="UP001595604"/>
    </source>
</evidence>
<dbReference type="InterPro" id="IPR010982">
    <property type="entry name" value="Lambda_DNA-bd_dom_sf"/>
</dbReference>
<proteinExistence type="predicted"/>
<evidence type="ECO:0000313" key="2">
    <source>
        <dbReference type="EMBL" id="MFC3174549.1"/>
    </source>
</evidence>
<evidence type="ECO:0000259" key="1">
    <source>
        <dbReference type="PROSITE" id="PS50943"/>
    </source>
</evidence>
<sequence length="191" mass="20760">MINRIRDIRKEKGLTLADVAARCLPPTTAQTIGRLETGMRQLSLAWMNRIGAALGVEPELLVRGAEASQPKIVARLADGGAEPLAVPRDAILPTQLAEDGPLVALAVETSGGEYQAGDQLWLRQVGDDRTWGRLVNRDVLAPRPGGRFAFGRLIDRDGRRVAILPPGRGQRQVIIDNPVWLAVAEMLVRPL</sequence>
<dbReference type="Proteomes" id="UP001595604">
    <property type="component" value="Unassembled WGS sequence"/>
</dbReference>